<feature type="compositionally biased region" description="Polar residues" evidence="1">
    <location>
        <begin position="1"/>
        <end position="15"/>
    </location>
</feature>
<dbReference type="RefSeq" id="WP_189090336.1">
    <property type="nucleotide sequence ID" value="NZ_BMQL01000010.1"/>
</dbReference>
<name>A0A918F808_9DEIO</name>
<reference evidence="2" key="1">
    <citation type="journal article" date="2014" name="Int. J. Syst. Evol. Microbiol.">
        <title>Complete genome sequence of Corynebacterium casei LMG S-19264T (=DSM 44701T), isolated from a smear-ripened cheese.</title>
        <authorList>
            <consortium name="US DOE Joint Genome Institute (JGI-PGF)"/>
            <person name="Walter F."/>
            <person name="Albersmeier A."/>
            <person name="Kalinowski J."/>
            <person name="Ruckert C."/>
        </authorList>
    </citation>
    <scope>NUCLEOTIDE SEQUENCE</scope>
    <source>
        <strain evidence="2">JCM 31311</strain>
    </source>
</reference>
<protein>
    <submittedName>
        <fullName evidence="2">Uncharacterized protein</fullName>
    </submittedName>
</protein>
<keyword evidence="3" id="KW-1185">Reference proteome</keyword>
<feature type="region of interest" description="Disordered" evidence="1">
    <location>
        <begin position="1"/>
        <end position="20"/>
    </location>
</feature>
<evidence type="ECO:0000313" key="3">
    <source>
        <dbReference type="Proteomes" id="UP000603865"/>
    </source>
</evidence>
<comment type="caution">
    <text evidence="2">The sequence shown here is derived from an EMBL/GenBank/DDBJ whole genome shotgun (WGS) entry which is preliminary data.</text>
</comment>
<evidence type="ECO:0000256" key="1">
    <source>
        <dbReference type="SAM" id="MobiDB-lite"/>
    </source>
</evidence>
<reference evidence="2" key="2">
    <citation type="submission" date="2020-09" db="EMBL/GenBank/DDBJ databases">
        <authorList>
            <person name="Sun Q."/>
            <person name="Ohkuma M."/>
        </authorList>
    </citation>
    <scope>NUCLEOTIDE SEQUENCE</scope>
    <source>
        <strain evidence="2">JCM 31311</strain>
    </source>
</reference>
<gene>
    <name evidence="2" type="ORF">GCM10008957_22350</name>
</gene>
<organism evidence="2 3">
    <name type="scientific">Deinococcus ruber</name>
    <dbReference type="NCBI Taxonomy" id="1848197"/>
    <lineage>
        <taxon>Bacteria</taxon>
        <taxon>Thermotogati</taxon>
        <taxon>Deinococcota</taxon>
        <taxon>Deinococci</taxon>
        <taxon>Deinococcales</taxon>
        <taxon>Deinococcaceae</taxon>
        <taxon>Deinococcus</taxon>
    </lineage>
</organism>
<dbReference type="EMBL" id="BMQL01000010">
    <property type="protein sequence ID" value="GGR09025.1"/>
    <property type="molecule type" value="Genomic_DNA"/>
</dbReference>
<dbReference type="Proteomes" id="UP000603865">
    <property type="component" value="Unassembled WGS sequence"/>
</dbReference>
<evidence type="ECO:0000313" key="2">
    <source>
        <dbReference type="EMBL" id="GGR09025.1"/>
    </source>
</evidence>
<sequence length="116" mass="12448">MSQPTDPSRTANKSISPADRQKYDQIFMQVILSVQQDVQASRPPQSGALAAMFHKEQLQDALQGCAMLIAGWNAGIIDAAGTVRTARALRSLGRSELAERVEGLIHIDDDGTQTGG</sequence>
<dbReference type="AlphaFoldDB" id="A0A918F808"/>
<accession>A0A918F808</accession>
<proteinExistence type="predicted"/>